<reference evidence="3 4" key="1">
    <citation type="journal article" date="2016" name="Nat. Biotechnol.">
        <title>Measurement of bacterial replication rates in microbial communities.</title>
        <authorList>
            <person name="Brown C.T."/>
            <person name="Olm M.R."/>
            <person name="Thomas B.C."/>
            <person name="Banfield J.F."/>
        </authorList>
    </citation>
    <scope>NUCLEOTIDE SEQUENCE [LARGE SCALE GENOMIC DNA]</scope>
    <source>
        <strain evidence="3">CAG:67_53_122</strain>
    </source>
</reference>
<feature type="transmembrane region" description="Helical" evidence="1">
    <location>
        <begin position="25"/>
        <end position="50"/>
    </location>
</feature>
<evidence type="ECO:0000256" key="1">
    <source>
        <dbReference type="SAM" id="Phobius"/>
    </source>
</evidence>
<comment type="caution">
    <text evidence="3">The sequence shown here is derived from an EMBL/GenBank/DDBJ whole genome shotgun (WGS) entry which is preliminary data.</text>
</comment>
<feature type="transmembrane region" description="Helical" evidence="1">
    <location>
        <begin position="56"/>
        <end position="80"/>
    </location>
</feature>
<dbReference type="EMBL" id="MNQH01000001">
    <property type="protein sequence ID" value="OKY96803.1"/>
    <property type="molecule type" value="Genomic_DNA"/>
</dbReference>
<keyword evidence="1" id="KW-1133">Transmembrane helix</keyword>
<dbReference type="Pfam" id="PF03372">
    <property type="entry name" value="Exo_endo_phos"/>
    <property type="match status" value="1"/>
</dbReference>
<dbReference type="GO" id="GO:0016020">
    <property type="term" value="C:membrane"/>
    <property type="evidence" value="ECO:0007669"/>
    <property type="project" value="GOC"/>
</dbReference>
<evidence type="ECO:0000313" key="3">
    <source>
        <dbReference type="EMBL" id="OKY96803.1"/>
    </source>
</evidence>
<dbReference type="GO" id="GO:0006506">
    <property type="term" value="P:GPI anchor biosynthetic process"/>
    <property type="evidence" value="ECO:0007669"/>
    <property type="project" value="TreeGrafter"/>
</dbReference>
<feature type="transmembrane region" description="Helical" evidence="1">
    <location>
        <begin position="87"/>
        <end position="106"/>
    </location>
</feature>
<dbReference type="SUPFAM" id="SSF56219">
    <property type="entry name" value="DNase I-like"/>
    <property type="match status" value="1"/>
</dbReference>
<keyword evidence="1" id="KW-0472">Membrane</keyword>
<dbReference type="PANTHER" id="PTHR14859">
    <property type="entry name" value="CALCOFLUOR WHITE HYPERSENSITIVE PROTEIN PRECURSOR"/>
    <property type="match status" value="1"/>
</dbReference>
<dbReference type="AlphaFoldDB" id="A0A1Q6FD58"/>
<accession>A0A1Q6FD58</accession>
<dbReference type="Proteomes" id="UP000187417">
    <property type="component" value="Unassembled WGS sequence"/>
</dbReference>
<dbReference type="GO" id="GO:0003824">
    <property type="term" value="F:catalytic activity"/>
    <property type="evidence" value="ECO:0007669"/>
    <property type="project" value="InterPro"/>
</dbReference>
<dbReference type="STRING" id="28117.BHV66_01735"/>
<sequence length="385" mass="44019">MSREYYDDYRHGASRKRRKSLPGSVFNGVMLILSVATGAAMIVTLLAPFVHPGRTWIFPVLGLVAPAVYVITLLVTLYWIIRWRWRIALPLVVLLLAGLFKVPLFLKPELRRHYGEETSFGRGVITLLTFNVRSFYNDRGQWSFDGVTEVIRRVNPDIVCLQEFNRTSSKAEELDSLLSDYDRTVVMEGNRRDPVFPLALYTKYRILGKSHSILGPMKQDGQSVWVDLLVGDDTIRIFNNHLHSTAITVHDDKYLSEHQFLTDTAGGAKIKNIFRRFRDNSMLRAAQADTIARAIAATPGCKIVCGDFNDTPMSYAYRVMAQDLDDAFRASGKGYSYTFRGFMDVLRIDYVLYSEDLECLDYQVLYDVDLSDHYPVVVRLRPVKK</sequence>
<name>A0A1Q6FD58_9BACT</name>
<organism evidence="3 4">
    <name type="scientific">Alistipes putredinis</name>
    <dbReference type="NCBI Taxonomy" id="28117"/>
    <lineage>
        <taxon>Bacteria</taxon>
        <taxon>Pseudomonadati</taxon>
        <taxon>Bacteroidota</taxon>
        <taxon>Bacteroidia</taxon>
        <taxon>Bacteroidales</taxon>
        <taxon>Rikenellaceae</taxon>
        <taxon>Alistipes</taxon>
    </lineage>
</organism>
<dbReference type="CDD" id="cd09084">
    <property type="entry name" value="EEP-2"/>
    <property type="match status" value="1"/>
</dbReference>
<evidence type="ECO:0000313" key="4">
    <source>
        <dbReference type="Proteomes" id="UP000187417"/>
    </source>
</evidence>
<dbReference type="InterPro" id="IPR005135">
    <property type="entry name" value="Endo/exonuclease/phosphatase"/>
</dbReference>
<dbReference type="PANTHER" id="PTHR14859:SF15">
    <property type="entry name" value="ENDONUCLEASE_EXONUCLEASE_PHOSPHATASE DOMAIN-CONTAINING PROTEIN"/>
    <property type="match status" value="1"/>
</dbReference>
<evidence type="ECO:0000259" key="2">
    <source>
        <dbReference type="Pfam" id="PF03372"/>
    </source>
</evidence>
<dbReference type="InterPro" id="IPR051916">
    <property type="entry name" value="GPI-anchor_lipid_remodeler"/>
</dbReference>
<protein>
    <recommendedName>
        <fullName evidence="2">Endonuclease/exonuclease/phosphatase domain-containing protein</fullName>
    </recommendedName>
</protein>
<dbReference type="Gene3D" id="3.60.10.10">
    <property type="entry name" value="Endonuclease/exonuclease/phosphatase"/>
    <property type="match status" value="1"/>
</dbReference>
<keyword evidence="1" id="KW-0812">Transmembrane</keyword>
<gene>
    <name evidence="3" type="ORF">BHV66_01735</name>
</gene>
<dbReference type="RefSeq" id="WP_227088602.1">
    <property type="nucleotide sequence ID" value="NZ_BAAFLA010000005.1"/>
</dbReference>
<dbReference type="InterPro" id="IPR036691">
    <property type="entry name" value="Endo/exonu/phosph_ase_sf"/>
</dbReference>
<feature type="domain" description="Endonuclease/exonuclease/phosphatase" evidence="2">
    <location>
        <begin position="128"/>
        <end position="373"/>
    </location>
</feature>
<proteinExistence type="predicted"/>